<gene>
    <name evidence="1" type="ORF">H103_07932</name>
</gene>
<accession>A0A022VQD2</accession>
<evidence type="ECO:0000313" key="1">
    <source>
        <dbReference type="EMBL" id="EZF48275.1"/>
    </source>
</evidence>
<sequence length="290" mass="33464">MITDFKIYVLDALITQKTDRQLHDTKTWHQFQGKEHVFMVCSGIPHTSPKVFLVDDLFIRNNKDAFIEAAIDASTCIILGVYGEYKRLVARNGLNGVLEKHDHSCNKVRKIFPQSLYDEFADIQQKVDELYYHQEPKRMRSGLSSLSDDLCDTLKRSEYQRDQNPKILRSLISHHTIINFLKGMLDGIIQLFQKAASTRKIDHVHAMYDSLDCLQKMIQAHIRLLVRGLQYINQKETSTLATSEYTPPFDDRVSDRANDVFNASPLDIDSVKPYRSPEERVADISLSSWN</sequence>
<proteinExistence type="predicted"/>
<dbReference type="AlphaFoldDB" id="A0A022VQD2"/>
<dbReference type="EMBL" id="KK207929">
    <property type="protein sequence ID" value="EZF48275.1"/>
    <property type="molecule type" value="Genomic_DNA"/>
</dbReference>
<reference evidence="1" key="1">
    <citation type="submission" date="2014-02" db="EMBL/GenBank/DDBJ databases">
        <title>The Genome Sequence of Trichophyton rubrum (morphotype fischeri) CBS 288.86.</title>
        <authorList>
            <consortium name="The Broad Institute Genomics Platform"/>
            <person name="Cuomo C.A."/>
            <person name="White T.C."/>
            <person name="Graser Y."/>
            <person name="Martinez-Rossi N."/>
            <person name="Heitman J."/>
            <person name="Young S.K."/>
            <person name="Zeng Q."/>
            <person name="Gargeya S."/>
            <person name="Abouelleil A."/>
            <person name="Alvarado L."/>
            <person name="Chapman S.B."/>
            <person name="Gainer-Dewar J."/>
            <person name="Goldberg J."/>
            <person name="Griggs A."/>
            <person name="Gujja S."/>
            <person name="Hansen M."/>
            <person name="Howarth C."/>
            <person name="Imamovic A."/>
            <person name="Larimer J."/>
            <person name="Martinez D."/>
            <person name="Murphy C."/>
            <person name="Pearson M.D."/>
            <person name="Persinoti G."/>
            <person name="Poon T."/>
            <person name="Priest M."/>
            <person name="Roberts A.D."/>
            <person name="Saif S."/>
            <person name="Shea T.D."/>
            <person name="Sykes S.N."/>
            <person name="Wortman J."/>
            <person name="Nusbaum C."/>
            <person name="Birren B."/>
        </authorList>
    </citation>
    <scope>NUCLEOTIDE SEQUENCE [LARGE SCALE GENOMIC DNA]</scope>
    <source>
        <strain evidence="1">CBS 288.86</strain>
    </source>
</reference>
<organism evidence="1">
    <name type="scientific">Trichophyton rubrum CBS 288.86</name>
    <dbReference type="NCBI Taxonomy" id="1215330"/>
    <lineage>
        <taxon>Eukaryota</taxon>
        <taxon>Fungi</taxon>
        <taxon>Dikarya</taxon>
        <taxon>Ascomycota</taxon>
        <taxon>Pezizomycotina</taxon>
        <taxon>Eurotiomycetes</taxon>
        <taxon>Eurotiomycetidae</taxon>
        <taxon>Onygenales</taxon>
        <taxon>Arthrodermataceae</taxon>
        <taxon>Trichophyton</taxon>
    </lineage>
</organism>
<dbReference type="HOGENOM" id="CLU_960392_0_0_1"/>
<dbReference type="Proteomes" id="UP000023758">
    <property type="component" value="Unassembled WGS sequence"/>
</dbReference>
<name>A0A022VQD2_TRIRU</name>
<protein>
    <submittedName>
        <fullName evidence="1">Uncharacterized protein</fullName>
    </submittedName>
</protein>